<dbReference type="InterPro" id="IPR001810">
    <property type="entry name" value="F-box_dom"/>
</dbReference>
<dbReference type="PROSITE" id="PS50181">
    <property type="entry name" value="FBOX"/>
    <property type="match status" value="1"/>
</dbReference>
<dbReference type="eggNOG" id="ENOG502R3XG">
    <property type="taxonomic scope" value="Eukaryota"/>
</dbReference>
<evidence type="ECO:0000313" key="3">
    <source>
        <dbReference type="Proteomes" id="UP000026962"/>
    </source>
</evidence>
<dbReference type="Gene3D" id="1.20.1280.50">
    <property type="match status" value="1"/>
</dbReference>
<sequence length="240" mass="27239">METGMAALPDDALADILGRLPARSLATSRGVCKAWRAVVDARGLLLRIRQALPHAVRGVFLNLVTYRRPRFFARRSSRRAPGSTFLPSYMGSHSPVRDHCNGLVLCGDDWVFDVANPAMRRWERLPRVDARRHVAHLVFDPATSSHYEVVLIPRVPENPDPFDLIEFFSLLDDISASDVTGSPPPDPPLDYRLTEWPPSPCTLLVFSSRTGGNGRRGRSVGKGKPWGRWRMRYWIHRHRW</sequence>
<dbReference type="PANTHER" id="PTHR34591">
    <property type="entry name" value="OS03G0653100 PROTEIN-RELATED"/>
    <property type="match status" value="1"/>
</dbReference>
<dbReference type="SUPFAM" id="SSF81383">
    <property type="entry name" value="F-box domain"/>
    <property type="match status" value="1"/>
</dbReference>
<dbReference type="AlphaFoldDB" id="A0A0E0KC46"/>
<name>A0A0E0KC46_ORYPU</name>
<dbReference type="Gramene" id="OPUNC03G12370.1">
    <property type="protein sequence ID" value="OPUNC03G12370.1"/>
    <property type="gene ID" value="OPUNC03G12370"/>
</dbReference>
<dbReference type="EnsemblPlants" id="OPUNC03G12370.1">
    <property type="protein sequence ID" value="OPUNC03G12370.1"/>
    <property type="gene ID" value="OPUNC03G12370"/>
</dbReference>
<organism evidence="2">
    <name type="scientific">Oryza punctata</name>
    <name type="common">Red rice</name>
    <dbReference type="NCBI Taxonomy" id="4537"/>
    <lineage>
        <taxon>Eukaryota</taxon>
        <taxon>Viridiplantae</taxon>
        <taxon>Streptophyta</taxon>
        <taxon>Embryophyta</taxon>
        <taxon>Tracheophyta</taxon>
        <taxon>Spermatophyta</taxon>
        <taxon>Magnoliopsida</taxon>
        <taxon>Liliopsida</taxon>
        <taxon>Poales</taxon>
        <taxon>Poaceae</taxon>
        <taxon>BOP clade</taxon>
        <taxon>Oryzoideae</taxon>
        <taxon>Oryzeae</taxon>
        <taxon>Oryzinae</taxon>
        <taxon>Oryza</taxon>
    </lineage>
</organism>
<dbReference type="PANTHER" id="PTHR34591:SF21">
    <property type="entry name" value="F-BOX DOMAIN CONTAINING PROTEIN, EXPRESSED"/>
    <property type="match status" value="1"/>
</dbReference>
<protein>
    <recommendedName>
        <fullName evidence="1">F-box domain-containing protein</fullName>
    </recommendedName>
</protein>
<proteinExistence type="predicted"/>
<reference evidence="2" key="1">
    <citation type="submission" date="2015-04" db="UniProtKB">
        <authorList>
            <consortium name="EnsemblPlants"/>
        </authorList>
    </citation>
    <scope>IDENTIFICATION</scope>
</reference>
<dbReference type="OMA" id="EWRERSH"/>
<dbReference type="SMART" id="SM00256">
    <property type="entry name" value="FBOX"/>
    <property type="match status" value="1"/>
</dbReference>
<keyword evidence="3" id="KW-1185">Reference proteome</keyword>
<evidence type="ECO:0000313" key="2">
    <source>
        <dbReference type="EnsemblPlants" id="OPUNC03G12370.1"/>
    </source>
</evidence>
<dbReference type="Proteomes" id="UP000026962">
    <property type="component" value="Chromosome 3"/>
</dbReference>
<dbReference type="InterPro" id="IPR036047">
    <property type="entry name" value="F-box-like_dom_sf"/>
</dbReference>
<dbReference type="HOGENOM" id="CLU_030606_2_3_1"/>
<accession>A0A0E0KC46</accession>
<dbReference type="STRING" id="4537.A0A0E0KC46"/>
<feature type="domain" description="F-box" evidence="1">
    <location>
        <begin position="2"/>
        <end position="48"/>
    </location>
</feature>
<reference evidence="2" key="2">
    <citation type="submission" date="2018-05" db="EMBL/GenBank/DDBJ databases">
        <title>OpunRS2 (Oryza punctata Reference Sequence Version 2).</title>
        <authorList>
            <person name="Zhang J."/>
            <person name="Kudrna D."/>
            <person name="Lee S."/>
            <person name="Talag J."/>
            <person name="Welchert J."/>
            <person name="Wing R.A."/>
        </authorList>
    </citation>
    <scope>NUCLEOTIDE SEQUENCE [LARGE SCALE GENOMIC DNA]</scope>
</reference>
<dbReference type="Pfam" id="PF12937">
    <property type="entry name" value="F-box-like"/>
    <property type="match status" value="1"/>
</dbReference>
<evidence type="ECO:0000259" key="1">
    <source>
        <dbReference type="PROSITE" id="PS50181"/>
    </source>
</evidence>